<dbReference type="EMBL" id="VWRR01000004">
    <property type="protein sequence ID" value="KAF6004216.1"/>
    <property type="molecule type" value="Genomic_DNA"/>
</dbReference>
<accession>A0A7J7IM77</accession>
<dbReference type="SUPFAM" id="SSF50978">
    <property type="entry name" value="WD40 repeat-like"/>
    <property type="match status" value="1"/>
</dbReference>
<dbReference type="AlphaFoldDB" id="A0A7J7IM77"/>
<dbReference type="Gene3D" id="2.130.10.10">
    <property type="entry name" value="YVTN repeat-like/Quinoprotein amine dehydrogenase"/>
    <property type="match status" value="1"/>
</dbReference>
<protein>
    <submittedName>
        <fullName evidence="1">Uncharacterized protein</fullName>
    </submittedName>
</protein>
<evidence type="ECO:0000313" key="2">
    <source>
        <dbReference type="Proteomes" id="UP000530660"/>
    </source>
</evidence>
<dbReference type="Proteomes" id="UP000530660">
    <property type="component" value="Unassembled WGS sequence"/>
</dbReference>
<gene>
    <name evidence="1" type="ORF">F1559_003879</name>
</gene>
<reference evidence="1 2" key="1">
    <citation type="journal article" date="2020" name="J. Phycol.">
        <title>Comparative genome analysis reveals Cyanidiococcus gen. nov., a new extremophilic red algal genus sister to Cyanidioschyzon (Cyanidioschyzonaceae, Rhodophyta).</title>
        <authorList>
            <person name="Liu S.-L."/>
            <person name="Chiang Y.-R."/>
            <person name="Yoon H.S."/>
            <person name="Fu H.-Y."/>
        </authorList>
    </citation>
    <scope>NUCLEOTIDE SEQUENCE [LARGE SCALE GENOMIC DNA]</scope>
    <source>
        <strain evidence="1 2">THAL066</strain>
    </source>
</reference>
<dbReference type="InterPro" id="IPR015943">
    <property type="entry name" value="WD40/YVTN_repeat-like_dom_sf"/>
</dbReference>
<dbReference type="OrthoDB" id="10564581at2759"/>
<sequence length="406" mass="44635">MSGSESENPANSEVYVSEVFVGTYSGGVAKFEIILSANLCEPLLERTLGAGGGSSSFSVQDDKTLVSFNKIFGSVLHSAPVRSIGLCAFERNGRKSALVATGCAAGEVVLIDLLRNQLMGVFNCGIEGINDLSFTQSINRHFLLIAGGRSCGEISVWTSEDPQLRGWHHAVSLKLCRKPVLHVAFLQSGRIFFTVDEECQMMLWDLKELVDPISHRRRHAQRVDATAEAAIHRKRCNLRIQLHFNPTCLKTLPELGLVLLCHDSAIEMHNLVLNTTVSTKTPGNNRISCVRFASKRCSKSYFCYIIFGTCAGTVLLARMSSKQGSESSIEFMEELSLESETTHRRAEKIRNVGVIALTLERLDVAALSSSKIFICRFSLSDQNKAHVLTASDFGHRVTCSCLRSLS</sequence>
<name>A0A7J7IM77_9RHOD</name>
<comment type="caution">
    <text evidence="1">The sequence shown here is derived from an EMBL/GenBank/DDBJ whole genome shotgun (WGS) entry which is preliminary data.</text>
</comment>
<organism evidence="1 2">
    <name type="scientific">Cyanidiococcus yangmingshanensis</name>
    <dbReference type="NCBI Taxonomy" id="2690220"/>
    <lineage>
        <taxon>Eukaryota</taxon>
        <taxon>Rhodophyta</taxon>
        <taxon>Bangiophyceae</taxon>
        <taxon>Cyanidiales</taxon>
        <taxon>Cyanidiaceae</taxon>
        <taxon>Cyanidiococcus</taxon>
    </lineage>
</organism>
<dbReference type="InterPro" id="IPR036322">
    <property type="entry name" value="WD40_repeat_dom_sf"/>
</dbReference>
<evidence type="ECO:0000313" key="1">
    <source>
        <dbReference type="EMBL" id="KAF6004216.1"/>
    </source>
</evidence>
<proteinExistence type="predicted"/>
<keyword evidence="2" id="KW-1185">Reference proteome</keyword>